<dbReference type="EMBL" id="JBHSWB010000001">
    <property type="protein sequence ID" value="MFC6660534.1"/>
    <property type="molecule type" value="Genomic_DNA"/>
</dbReference>
<accession>A0ABW1ZI21</accession>
<dbReference type="Proteomes" id="UP001596317">
    <property type="component" value="Unassembled WGS sequence"/>
</dbReference>
<proteinExistence type="predicted"/>
<keyword evidence="2" id="KW-1185">Reference proteome</keyword>
<sequence length="116" mass="13737">MQHLKDLISHEYNEARYLNLRPELMDKFLDKHDLYEDLLKELAEKGVDIKAVKMQESNIRPVTPYRYAHLIVEYTIAKQPKSRIIEDYEEMGLVKLDYDLGQYVLTAKGRSYMGLK</sequence>
<dbReference type="RefSeq" id="WP_224606585.1">
    <property type="nucleotide sequence ID" value="NZ_JAIQXV010000004.1"/>
</dbReference>
<organism evidence="1 2">
    <name type="scientific">Deinococcus multiflagellatus</name>
    <dbReference type="NCBI Taxonomy" id="1656887"/>
    <lineage>
        <taxon>Bacteria</taxon>
        <taxon>Thermotogati</taxon>
        <taxon>Deinococcota</taxon>
        <taxon>Deinococci</taxon>
        <taxon>Deinococcales</taxon>
        <taxon>Deinococcaceae</taxon>
        <taxon>Deinococcus</taxon>
    </lineage>
</organism>
<evidence type="ECO:0000313" key="1">
    <source>
        <dbReference type="EMBL" id="MFC6660534.1"/>
    </source>
</evidence>
<protein>
    <submittedName>
        <fullName evidence="1">Uncharacterized protein</fullName>
    </submittedName>
</protein>
<gene>
    <name evidence="1" type="ORF">ACFP90_09315</name>
</gene>
<reference evidence="2" key="1">
    <citation type="journal article" date="2019" name="Int. J. Syst. Evol. Microbiol.">
        <title>The Global Catalogue of Microorganisms (GCM) 10K type strain sequencing project: providing services to taxonomists for standard genome sequencing and annotation.</title>
        <authorList>
            <consortium name="The Broad Institute Genomics Platform"/>
            <consortium name="The Broad Institute Genome Sequencing Center for Infectious Disease"/>
            <person name="Wu L."/>
            <person name="Ma J."/>
        </authorList>
    </citation>
    <scope>NUCLEOTIDE SEQUENCE [LARGE SCALE GENOMIC DNA]</scope>
    <source>
        <strain evidence="2">CCUG 63830</strain>
    </source>
</reference>
<evidence type="ECO:0000313" key="2">
    <source>
        <dbReference type="Proteomes" id="UP001596317"/>
    </source>
</evidence>
<comment type="caution">
    <text evidence="1">The sequence shown here is derived from an EMBL/GenBank/DDBJ whole genome shotgun (WGS) entry which is preliminary data.</text>
</comment>
<name>A0ABW1ZI21_9DEIO</name>